<gene>
    <name evidence="3" type="ORF">DFH94DRAFT_699755</name>
</gene>
<feature type="compositionally biased region" description="Low complexity" evidence="1">
    <location>
        <begin position="499"/>
        <end position="519"/>
    </location>
</feature>
<sequence length="714" mass="75741">MASLDVPRPSDGASLPPSSRSRMAHSDHSRQMSSLSMTTFTTTSQSQHYPSEPLLHGPERTEPPSRHHVHHPDPASQAKDYWERSNARRVRRWGLFQGVLLSILGSWACYTTVRYFIAYGIYRSNARRSAALPLGISSSLSLLFVIALAVSFVLPYLRCPQSRSQSISLHHALLFLLSFFLIAPAVVNLVLVCVWRHVGSDLSLRGRCHWDVDAVWGGVGGQCVPHAPAWGVWLTAAILRLALTVTALVVYHIGSRRYRVCRWPPSYRPEDVRKVDPVEIPQMVQGDAPNRPSPVLHSFVHRSSDFPQRSLSSRMAAIPELSDAPNQENNEQENAGPDSSGSSTLSGEESNHRSAESGATPPKSLRRTKSSRDAHAASSSSRHAALVSNVGEGELQGFAEQFRALVDQVSRELEEARNLEYNSEINRDSRTPPLHHVLDTHTPYMSIDEFGREVPSEESIAVLGGVIKRMPTIESVGSRELASLRSATLLNGNGGAGMGSASIATSSSAASSRPPTGATIASFNDAASVSQPSSRSNSIHRLRTPSELGELVRDALRARGQSRPLPGARPGSGGSLSGSGSGAAESVGPPPRSRSNSLGPNEVLPPVTEHGELGREDPPPLPPRRRDVPEQLLVGASAGGNGNAGEMGELLRAEWTRSWTSSSPSATSTYITAGTSGSLVGGGGGSSGGGGGGGSGGGEIGTGGSGGPQVTPRK</sequence>
<evidence type="ECO:0000256" key="2">
    <source>
        <dbReference type="SAM" id="Phobius"/>
    </source>
</evidence>
<dbReference type="OrthoDB" id="3222669at2759"/>
<feature type="compositionally biased region" description="Low complexity" evidence="1">
    <location>
        <begin position="31"/>
        <end position="47"/>
    </location>
</feature>
<feature type="transmembrane region" description="Helical" evidence="2">
    <location>
        <begin position="98"/>
        <end position="122"/>
    </location>
</feature>
<feature type="transmembrane region" description="Helical" evidence="2">
    <location>
        <begin position="134"/>
        <end position="157"/>
    </location>
</feature>
<reference evidence="3" key="1">
    <citation type="submission" date="2019-10" db="EMBL/GenBank/DDBJ databases">
        <authorList>
            <consortium name="DOE Joint Genome Institute"/>
            <person name="Kuo A."/>
            <person name="Miyauchi S."/>
            <person name="Kiss E."/>
            <person name="Drula E."/>
            <person name="Kohler A."/>
            <person name="Sanchez-Garcia M."/>
            <person name="Andreopoulos B."/>
            <person name="Barry K.W."/>
            <person name="Bonito G."/>
            <person name="Buee M."/>
            <person name="Carver A."/>
            <person name="Chen C."/>
            <person name="Cichocki N."/>
            <person name="Clum A."/>
            <person name="Culley D."/>
            <person name="Crous P.W."/>
            <person name="Fauchery L."/>
            <person name="Girlanda M."/>
            <person name="Hayes R."/>
            <person name="Keri Z."/>
            <person name="LaButti K."/>
            <person name="Lipzen A."/>
            <person name="Lombard V."/>
            <person name="Magnuson J."/>
            <person name="Maillard F."/>
            <person name="Morin E."/>
            <person name="Murat C."/>
            <person name="Nolan M."/>
            <person name="Ohm R."/>
            <person name="Pangilinan J."/>
            <person name="Pereira M."/>
            <person name="Perotto S."/>
            <person name="Peter M."/>
            <person name="Riley R."/>
            <person name="Sitrit Y."/>
            <person name="Stielow B."/>
            <person name="Szollosi G."/>
            <person name="Zifcakova L."/>
            <person name="Stursova M."/>
            <person name="Spatafora J.W."/>
            <person name="Tedersoo L."/>
            <person name="Vaario L.-M."/>
            <person name="Yamada A."/>
            <person name="Yan M."/>
            <person name="Wang P."/>
            <person name="Xu J."/>
            <person name="Bruns T."/>
            <person name="Baldrian P."/>
            <person name="Vilgalys R."/>
            <person name="Henrissat B."/>
            <person name="Grigoriev I.V."/>
            <person name="Hibbett D."/>
            <person name="Nagy L.G."/>
            <person name="Martin F.M."/>
        </authorList>
    </citation>
    <scope>NUCLEOTIDE SEQUENCE</scope>
    <source>
        <strain evidence="3">Prilba</strain>
    </source>
</reference>
<feature type="region of interest" description="Disordered" evidence="1">
    <location>
        <begin position="498"/>
        <end position="647"/>
    </location>
</feature>
<feature type="compositionally biased region" description="Gly residues" evidence="1">
    <location>
        <begin position="570"/>
        <end position="581"/>
    </location>
</feature>
<feature type="compositionally biased region" description="Low complexity" evidence="1">
    <location>
        <begin position="326"/>
        <end position="348"/>
    </location>
</feature>
<feature type="transmembrane region" description="Helical" evidence="2">
    <location>
        <begin position="169"/>
        <end position="197"/>
    </location>
</feature>
<organism evidence="3 4">
    <name type="scientific">Russula ochroleuca</name>
    <dbReference type="NCBI Taxonomy" id="152965"/>
    <lineage>
        <taxon>Eukaryota</taxon>
        <taxon>Fungi</taxon>
        <taxon>Dikarya</taxon>
        <taxon>Basidiomycota</taxon>
        <taxon>Agaricomycotina</taxon>
        <taxon>Agaricomycetes</taxon>
        <taxon>Russulales</taxon>
        <taxon>Russulaceae</taxon>
        <taxon>Russula</taxon>
    </lineage>
</organism>
<keyword evidence="2" id="KW-0472">Membrane</keyword>
<feature type="compositionally biased region" description="Basic and acidic residues" evidence="1">
    <location>
        <begin position="609"/>
        <end position="629"/>
    </location>
</feature>
<evidence type="ECO:0000313" key="3">
    <source>
        <dbReference type="EMBL" id="KAF8462503.1"/>
    </source>
</evidence>
<feature type="region of interest" description="Disordered" evidence="1">
    <location>
        <begin position="679"/>
        <end position="714"/>
    </location>
</feature>
<feature type="transmembrane region" description="Helical" evidence="2">
    <location>
        <begin position="230"/>
        <end position="253"/>
    </location>
</feature>
<keyword evidence="4" id="KW-1185">Reference proteome</keyword>
<proteinExistence type="predicted"/>
<keyword evidence="2" id="KW-0812">Transmembrane</keyword>
<evidence type="ECO:0000256" key="1">
    <source>
        <dbReference type="SAM" id="MobiDB-lite"/>
    </source>
</evidence>
<feature type="region of interest" description="Disordered" evidence="1">
    <location>
        <begin position="1"/>
        <end position="81"/>
    </location>
</feature>
<dbReference type="Proteomes" id="UP000759537">
    <property type="component" value="Unassembled WGS sequence"/>
</dbReference>
<feature type="compositionally biased region" description="Gly residues" evidence="1">
    <location>
        <begin position="679"/>
        <end position="707"/>
    </location>
</feature>
<comment type="caution">
    <text evidence="3">The sequence shown here is derived from an EMBL/GenBank/DDBJ whole genome shotgun (WGS) entry which is preliminary data.</text>
</comment>
<accession>A0A9P5JUB2</accession>
<protein>
    <submittedName>
        <fullName evidence="3">Uncharacterized protein</fullName>
    </submittedName>
</protein>
<evidence type="ECO:0000313" key="4">
    <source>
        <dbReference type="Proteomes" id="UP000759537"/>
    </source>
</evidence>
<reference evidence="3" key="2">
    <citation type="journal article" date="2020" name="Nat. Commun.">
        <title>Large-scale genome sequencing of mycorrhizal fungi provides insights into the early evolution of symbiotic traits.</title>
        <authorList>
            <person name="Miyauchi S."/>
            <person name="Kiss E."/>
            <person name="Kuo A."/>
            <person name="Drula E."/>
            <person name="Kohler A."/>
            <person name="Sanchez-Garcia M."/>
            <person name="Morin E."/>
            <person name="Andreopoulos B."/>
            <person name="Barry K.W."/>
            <person name="Bonito G."/>
            <person name="Buee M."/>
            <person name="Carver A."/>
            <person name="Chen C."/>
            <person name="Cichocki N."/>
            <person name="Clum A."/>
            <person name="Culley D."/>
            <person name="Crous P.W."/>
            <person name="Fauchery L."/>
            <person name="Girlanda M."/>
            <person name="Hayes R.D."/>
            <person name="Keri Z."/>
            <person name="LaButti K."/>
            <person name="Lipzen A."/>
            <person name="Lombard V."/>
            <person name="Magnuson J."/>
            <person name="Maillard F."/>
            <person name="Murat C."/>
            <person name="Nolan M."/>
            <person name="Ohm R.A."/>
            <person name="Pangilinan J."/>
            <person name="Pereira M.F."/>
            <person name="Perotto S."/>
            <person name="Peter M."/>
            <person name="Pfister S."/>
            <person name="Riley R."/>
            <person name="Sitrit Y."/>
            <person name="Stielow J.B."/>
            <person name="Szollosi G."/>
            <person name="Zifcakova L."/>
            <person name="Stursova M."/>
            <person name="Spatafora J.W."/>
            <person name="Tedersoo L."/>
            <person name="Vaario L.M."/>
            <person name="Yamada A."/>
            <person name="Yan M."/>
            <person name="Wang P."/>
            <person name="Xu J."/>
            <person name="Bruns T."/>
            <person name="Baldrian P."/>
            <person name="Vilgalys R."/>
            <person name="Dunand C."/>
            <person name="Henrissat B."/>
            <person name="Grigoriev I.V."/>
            <person name="Hibbett D."/>
            <person name="Nagy L.G."/>
            <person name="Martin F.M."/>
        </authorList>
    </citation>
    <scope>NUCLEOTIDE SEQUENCE</scope>
    <source>
        <strain evidence="3">Prilba</strain>
    </source>
</reference>
<dbReference type="EMBL" id="WHVB01000089">
    <property type="protein sequence ID" value="KAF8462503.1"/>
    <property type="molecule type" value="Genomic_DNA"/>
</dbReference>
<feature type="compositionally biased region" description="Polar residues" evidence="1">
    <location>
        <begin position="521"/>
        <end position="537"/>
    </location>
</feature>
<dbReference type="AlphaFoldDB" id="A0A9P5JUB2"/>
<name>A0A9P5JUB2_9AGAM</name>
<feature type="region of interest" description="Disordered" evidence="1">
    <location>
        <begin position="323"/>
        <end position="384"/>
    </location>
</feature>
<keyword evidence="2" id="KW-1133">Transmembrane helix</keyword>